<evidence type="ECO:0000256" key="3">
    <source>
        <dbReference type="ARBA" id="ARBA00023027"/>
    </source>
</evidence>
<feature type="domain" description="6-phosphogluconate dehydrogenase NADP-binding" evidence="5">
    <location>
        <begin position="3"/>
        <end position="162"/>
    </location>
</feature>
<dbReference type="InterPro" id="IPR029154">
    <property type="entry name" value="HIBADH-like_NADP-bd"/>
</dbReference>
<dbReference type="SUPFAM" id="SSF51735">
    <property type="entry name" value="NAD(P)-binding Rossmann-fold domains"/>
    <property type="match status" value="1"/>
</dbReference>
<dbReference type="GO" id="GO:0046487">
    <property type="term" value="P:glyoxylate metabolic process"/>
    <property type="evidence" value="ECO:0007669"/>
    <property type="project" value="InterPro"/>
</dbReference>
<evidence type="ECO:0000259" key="6">
    <source>
        <dbReference type="Pfam" id="PF14833"/>
    </source>
</evidence>
<evidence type="ECO:0000256" key="1">
    <source>
        <dbReference type="ARBA" id="ARBA00009080"/>
    </source>
</evidence>
<evidence type="ECO:0000313" key="7">
    <source>
        <dbReference type="EMBL" id="MBB5981612.1"/>
    </source>
</evidence>
<dbReference type="GO" id="GO:0016054">
    <property type="term" value="P:organic acid catabolic process"/>
    <property type="evidence" value="ECO:0007669"/>
    <property type="project" value="UniProtKB-ARBA"/>
</dbReference>
<keyword evidence="3" id="KW-0520">NAD</keyword>
<dbReference type="InterPro" id="IPR008927">
    <property type="entry name" value="6-PGluconate_DH-like_C_sf"/>
</dbReference>
<dbReference type="Proteomes" id="UP000558997">
    <property type="component" value="Unassembled WGS sequence"/>
</dbReference>
<accession>A0A841DSP9</accession>
<dbReference type="Pfam" id="PF14833">
    <property type="entry name" value="NAD_binding_11"/>
    <property type="match status" value="1"/>
</dbReference>
<evidence type="ECO:0000256" key="4">
    <source>
        <dbReference type="PIRSR" id="PIRSR000103-1"/>
    </source>
</evidence>
<dbReference type="PANTHER" id="PTHR43060">
    <property type="entry name" value="3-HYDROXYISOBUTYRATE DEHYDROGENASE-LIKE 1, MITOCHONDRIAL-RELATED"/>
    <property type="match status" value="1"/>
</dbReference>
<dbReference type="PIRSF" id="PIRSF000103">
    <property type="entry name" value="HIBADH"/>
    <property type="match status" value="1"/>
</dbReference>
<organism evidence="7 8">
    <name type="scientific">Kribbella solani</name>
    <dbReference type="NCBI Taxonomy" id="236067"/>
    <lineage>
        <taxon>Bacteria</taxon>
        <taxon>Bacillati</taxon>
        <taxon>Actinomycetota</taxon>
        <taxon>Actinomycetes</taxon>
        <taxon>Propionibacteriales</taxon>
        <taxon>Kribbellaceae</taxon>
        <taxon>Kribbella</taxon>
    </lineage>
</organism>
<feature type="domain" description="3-hydroxyisobutyrate dehydrogenase-like NAD-binding" evidence="6">
    <location>
        <begin position="165"/>
        <end position="283"/>
    </location>
</feature>
<dbReference type="InterPro" id="IPR006115">
    <property type="entry name" value="6PGDH_NADP-bd"/>
</dbReference>
<dbReference type="Pfam" id="PF03446">
    <property type="entry name" value="NAD_binding_2"/>
    <property type="match status" value="1"/>
</dbReference>
<dbReference type="PANTHER" id="PTHR43060:SF15">
    <property type="entry name" value="3-HYDROXYISOBUTYRATE DEHYDROGENASE-LIKE 1, MITOCHONDRIAL-RELATED"/>
    <property type="match status" value="1"/>
</dbReference>
<proteinExistence type="inferred from homology"/>
<dbReference type="GO" id="GO:0050661">
    <property type="term" value="F:NADP binding"/>
    <property type="evidence" value="ECO:0007669"/>
    <property type="project" value="InterPro"/>
</dbReference>
<keyword evidence="8" id="KW-1185">Reference proteome</keyword>
<gene>
    <name evidence="7" type="ORF">HDA44_004953</name>
</gene>
<comment type="similarity">
    <text evidence="1">Belongs to the HIBADH-related family.</text>
</comment>
<dbReference type="PROSITE" id="PS00895">
    <property type="entry name" value="3_HYDROXYISOBUT_DH"/>
    <property type="match status" value="1"/>
</dbReference>
<dbReference type="InterPro" id="IPR036291">
    <property type="entry name" value="NAD(P)-bd_dom_sf"/>
</dbReference>
<dbReference type="RefSeq" id="WP_184838241.1">
    <property type="nucleotide sequence ID" value="NZ_BAAAVN010000024.1"/>
</dbReference>
<sequence length="299" mass="30142">MTNIAFIGLGIMGNPMAVHLANAGHTVAGLDRSPERSAALVAAGGRAASSLADAVKGADVICVMVPDSPDVQDVLEGENGVFQLAETGALIIDFSSIRPDVTQQLAEQAQALGFRLLDAPVSGGEAGAKNAALSIMVGGAEDDFAAAKPLFDVVGKTVVHVGPSGSGQTVKAANQLIVAANIQAVSEAVVFLEAYGVDTKAALEVLGGGLAGSTVLNQKKENMLSRSFEPGFRIDLHHKDMGIVTAAAREAGVVVPLGALVAQLVASARANGDGGLDHSALLRGVERLSGLEPANGQAG</sequence>
<name>A0A841DSP9_9ACTN</name>
<comment type="caution">
    <text evidence="7">The sequence shown here is derived from an EMBL/GenBank/DDBJ whole genome shotgun (WGS) entry which is preliminary data.</text>
</comment>
<evidence type="ECO:0000313" key="8">
    <source>
        <dbReference type="Proteomes" id="UP000558997"/>
    </source>
</evidence>
<keyword evidence="2 7" id="KW-0560">Oxidoreductase</keyword>
<dbReference type="EMBL" id="JACHNF010000001">
    <property type="protein sequence ID" value="MBB5981612.1"/>
    <property type="molecule type" value="Genomic_DNA"/>
</dbReference>
<reference evidence="7 8" key="1">
    <citation type="submission" date="2020-08" db="EMBL/GenBank/DDBJ databases">
        <title>Sequencing the genomes of 1000 actinobacteria strains.</title>
        <authorList>
            <person name="Klenk H.-P."/>
        </authorList>
    </citation>
    <scope>NUCLEOTIDE SEQUENCE [LARGE SCALE GENOMIC DNA]</scope>
    <source>
        <strain evidence="7 8">DSM 17294</strain>
    </source>
</reference>
<evidence type="ECO:0000259" key="5">
    <source>
        <dbReference type="Pfam" id="PF03446"/>
    </source>
</evidence>
<dbReference type="GO" id="GO:0051287">
    <property type="term" value="F:NAD binding"/>
    <property type="evidence" value="ECO:0007669"/>
    <property type="project" value="InterPro"/>
</dbReference>
<protein>
    <submittedName>
        <fullName evidence="7">2-hydroxy-3-oxopropionate reductase</fullName>
        <ecNumber evidence="7">1.1.1.60</ecNumber>
    </submittedName>
</protein>
<dbReference type="AlphaFoldDB" id="A0A841DSP9"/>
<dbReference type="InterPro" id="IPR002204">
    <property type="entry name" value="3-OH-isobutyrate_DH-rel_CS"/>
</dbReference>
<dbReference type="Gene3D" id="3.40.50.720">
    <property type="entry name" value="NAD(P)-binding Rossmann-like Domain"/>
    <property type="match status" value="1"/>
</dbReference>
<dbReference type="EC" id="1.1.1.60" evidence="7"/>
<dbReference type="NCBIfam" id="TIGR01505">
    <property type="entry name" value="tartro_sem_red"/>
    <property type="match status" value="1"/>
</dbReference>
<dbReference type="InterPro" id="IPR013328">
    <property type="entry name" value="6PGD_dom2"/>
</dbReference>
<dbReference type="Gene3D" id="1.10.1040.10">
    <property type="entry name" value="N-(1-d-carboxylethyl)-l-norvaline Dehydrogenase, domain 2"/>
    <property type="match status" value="1"/>
</dbReference>
<evidence type="ECO:0000256" key="2">
    <source>
        <dbReference type="ARBA" id="ARBA00023002"/>
    </source>
</evidence>
<feature type="active site" evidence="4">
    <location>
        <position position="171"/>
    </location>
</feature>
<dbReference type="InterPro" id="IPR006398">
    <property type="entry name" value="Tartro_sem_red"/>
</dbReference>
<dbReference type="SUPFAM" id="SSF48179">
    <property type="entry name" value="6-phosphogluconate dehydrogenase C-terminal domain-like"/>
    <property type="match status" value="1"/>
</dbReference>
<dbReference type="GO" id="GO:0008679">
    <property type="term" value="F:2-hydroxy-3-oxopropionate reductase activity"/>
    <property type="evidence" value="ECO:0007669"/>
    <property type="project" value="UniProtKB-EC"/>
</dbReference>
<dbReference type="InterPro" id="IPR015815">
    <property type="entry name" value="HIBADH-related"/>
</dbReference>